<dbReference type="RefSeq" id="WP_163959677.1">
    <property type="nucleotide sequence ID" value="NZ_JAAIVB010000003.1"/>
</dbReference>
<accession>A0A6B3SFX2</accession>
<dbReference type="Proteomes" id="UP000482155">
    <property type="component" value="Unassembled WGS sequence"/>
</dbReference>
<dbReference type="AlphaFoldDB" id="A0A6B3SFX2"/>
<evidence type="ECO:0000313" key="1">
    <source>
        <dbReference type="EMBL" id="NEX59483.1"/>
    </source>
</evidence>
<proteinExistence type="predicted"/>
<organism evidence="1 2">
    <name type="scientific">Noviherbaspirillum galbum</name>
    <dbReference type="NCBI Taxonomy" id="2709383"/>
    <lineage>
        <taxon>Bacteria</taxon>
        <taxon>Pseudomonadati</taxon>
        <taxon>Pseudomonadota</taxon>
        <taxon>Betaproteobacteria</taxon>
        <taxon>Burkholderiales</taxon>
        <taxon>Oxalobacteraceae</taxon>
        <taxon>Noviherbaspirillum</taxon>
    </lineage>
</organism>
<reference evidence="1 2" key="1">
    <citation type="submission" date="2020-02" db="EMBL/GenBank/DDBJ databases">
        <authorList>
            <person name="Kim M.K."/>
        </authorList>
    </citation>
    <scope>NUCLEOTIDE SEQUENCE [LARGE SCALE GENOMIC DNA]</scope>
    <source>
        <strain evidence="1 2">17J57-3</strain>
    </source>
</reference>
<comment type="caution">
    <text evidence="1">The sequence shown here is derived from an EMBL/GenBank/DDBJ whole genome shotgun (WGS) entry which is preliminary data.</text>
</comment>
<gene>
    <name evidence="1" type="ORF">G3574_00185</name>
</gene>
<protein>
    <submittedName>
        <fullName evidence="1">Uncharacterized protein</fullName>
    </submittedName>
</protein>
<keyword evidence="2" id="KW-1185">Reference proteome</keyword>
<name>A0A6B3SFX2_9BURK</name>
<dbReference type="EMBL" id="JAAIVB010000003">
    <property type="protein sequence ID" value="NEX59483.1"/>
    <property type="molecule type" value="Genomic_DNA"/>
</dbReference>
<evidence type="ECO:0000313" key="2">
    <source>
        <dbReference type="Proteomes" id="UP000482155"/>
    </source>
</evidence>
<sequence>METNTRDEFLLQRWHALREGVETAPSANDWQMRFQLLGFTHALVERGLMTDAQFEALQQHLAPTATSLIKSTRESDADPLQGTGAHLREVWNGLRLTLALVSQPRTLLFHLAGFSEVLRTDGIIDETEFAAVCQRAKSHWTREVH</sequence>